<accession>A0A438E0X1</accession>
<protein>
    <submittedName>
        <fullName evidence="2">L10-interacting MYB domain-containing protein</fullName>
    </submittedName>
</protein>
<dbReference type="EMBL" id="QGNW01001441">
    <property type="protein sequence ID" value="RVW41340.1"/>
    <property type="molecule type" value="Genomic_DNA"/>
</dbReference>
<dbReference type="InterPro" id="IPR045026">
    <property type="entry name" value="LIMYB"/>
</dbReference>
<evidence type="ECO:0000259" key="1">
    <source>
        <dbReference type="Pfam" id="PF12776"/>
    </source>
</evidence>
<evidence type="ECO:0000313" key="3">
    <source>
        <dbReference type="Proteomes" id="UP000288805"/>
    </source>
</evidence>
<proteinExistence type="predicted"/>
<organism evidence="2 3">
    <name type="scientific">Vitis vinifera</name>
    <name type="common">Grape</name>
    <dbReference type="NCBI Taxonomy" id="29760"/>
    <lineage>
        <taxon>Eukaryota</taxon>
        <taxon>Viridiplantae</taxon>
        <taxon>Streptophyta</taxon>
        <taxon>Embryophyta</taxon>
        <taxon>Tracheophyta</taxon>
        <taxon>Spermatophyta</taxon>
        <taxon>Magnoliopsida</taxon>
        <taxon>eudicotyledons</taxon>
        <taxon>Gunneridae</taxon>
        <taxon>Pentapetalae</taxon>
        <taxon>rosids</taxon>
        <taxon>Vitales</taxon>
        <taxon>Vitaceae</taxon>
        <taxon>Viteae</taxon>
        <taxon>Vitis</taxon>
    </lineage>
</organism>
<name>A0A438E0X1_VITVI</name>
<sequence>MASEQRISGMSTRKAKATWTHTFHKIFVELCLEQTIKGNRPGTHFTKEGWRNIVESFHRKVGVRYDRKQLKNHWDVTKEQWKIWCKLIGTSSMKWDSASHKFGASNEDWDNYLQANPEAAHFRYKELPFTEELETIFDGTAVSGETEPPTQRRKKNDGLATAISPMNEQGIFKPDGKIRRHFDAVESRSVITVQSAQCKQNYSIGECIECLDRTEEVEEGSELYLFALDIFLKKEYREIFLQLKKPSVRIAWLQRLQSVCPPLH</sequence>
<evidence type="ECO:0000313" key="2">
    <source>
        <dbReference type="EMBL" id="RVW41340.1"/>
    </source>
</evidence>
<dbReference type="AlphaFoldDB" id="A0A438E0X1"/>
<dbReference type="PANTHER" id="PTHR47584">
    <property type="match status" value="1"/>
</dbReference>
<dbReference type="Pfam" id="PF12776">
    <property type="entry name" value="Myb_DNA-bind_3"/>
    <property type="match status" value="1"/>
</dbReference>
<comment type="caution">
    <text evidence="2">The sequence shown here is derived from an EMBL/GenBank/DDBJ whole genome shotgun (WGS) entry which is preliminary data.</text>
</comment>
<dbReference type="PANTHER" id="PTHR47584:SF17">
    <property type="entry name" value="MYB_SANT-LIKE DNA-BINDING DOMAIN PROTEIN"/>
    <property type="match status" value="1"/>
</dbReference>
<feature type="domain" description="Myb/SANT-like" evidence="1">
    <location>
        <begin position="18"/>
        <end position="112"/>
    </location>
</feature>
<gene>
    <name evidence="2" type="primary">LIMYB_56</name>
    <name evidence="2" type="ORF">CK203_088395</name>
</gene>
<reference evidence="2 3" key="1">
    <citation type="journal article" date="2018" name="PLoS Genet.">
        <title>Population sequencing reveals clonal diversity and ancestral inbreeding in the grapevine cultivar Chardonnay.</title>
        <authorList>
            <person name="Roach M.J."/>
            <person name="Johnson D.L."/>
            <person name="Bohlmann J."/>
            <person name="van Vuuren H.J."/>
            <person name="Jones S.J."/>
            <person name="Pretorius I.S."/>
            <person name="Schmidt S.A."/>
            <person name="Borneman A.R."/>
        </authorList>
    </citation>
    <scope>NUCLEOTIDE SEQUENCE [LARGE SCALE GENOMIC DNA]</scope>
    <source>
        <strain evidence="3">cv. Chardonnay</strain>
        <tissue evidence="2">Leaf</tissue>
    </source>
</reference>
<dbReference type="InterPro" id="IPR024752">
    <property type="entry name" value="Myb/SANT-like_dom"/>
</dbReference>
<dbReference type="Proteomes" id="UP000288805">
    <property type="component" value="Unassembled WGS sequence"/>
</dbReference>